<evidence type="ECO:0000313" key="2">
    <source>
        <dbReference type="Proteomes" id="UP001050691"/>
    </source>
</evidence>
<accession>A0AAV5ADD2</accession>
<protein>
    <submittedName>
        <fullName evidence="1">Uncharacterized protein</fullName>
    </submittedName>
</protein>
<sequence length="165" mass="17771">MERQPDKKSFLKDVFLEAIGLSDDPSLAVIDVFSLGIQLANSASKAASSINALSNISSANRAEPVARLVESDLQVFANIQAATLGCFSALGICDNPSLLLLEFERFLRLIIQTPTRGDVPGLSRFALVTTQGLIKPDTDPDILDKMQQDQQQIDGVVQTAIDNIA</sequence>
<evidence type="ECO:0000313" key="1">
    <source>
        <dbReference type="EMBL" id="GJJ11707.1"/>
    </source>
</evidence>
<keyword evidence="2" id="KW-1185">Reference proteome</keyword>
<gene>
    <name evidence="1" type="ORF">Clacol_005943</name>
</gene>
<reference evidence="1" key="1">
    <citation type="submission" date="2021-10" db="EMBL/GenBank/DDBJ databases">
        <title>De novo Genome Assembly of Clathrus columnatus (Basidiomycota, Fungi) Using Illumina and Nanopore Sequence Data.</title>
        <authorList>
            <person name="Ogiso-Tanaka E."/>
            <person name="Itagaki H."/>
            <person name="Hosoya T."/>
            <person name="Hosaka K."/>
        </authorList>
    </citation>
    <scope>NUCLEOTIDE SEQUENCE</scope>
    <source>
        <strain evidence="1">MO-923</strain>
    </source>
</reference>
<organism evidence="1 2">
    <name type="scientific">Clathrus columnatus</name>
    <dbReference type="NCBI Taxonomy" id="1419009"/>
    <lineage>
        <taxon>Eukaryota</taxon>
        <taxon>Fungi</taxon>
        <taxon>Dikarya</taxon>
        <taxon>Basidiomycota</taxon>
        <taxon>Agaricomycotina</taxon>
        <taxon>Agaricomycetes</taxon>
        <taxon>Phallomycetidae</taxon>
        <taxon>Phallales</taxon>
        <taxon>Clathraceae</taxon>
        <taxon>Clathrus</taxon>
    </lineage>
</organism>
<dbReference type="Proteomes" id="UP001050691">
    <property type="component" value="Unassembled WGS sequence"/>
</dbReference>
<name>A0AAV5ADD2_9AGAM</name>
<dbReference type="AlphaFoldDB" id="A0AAV5ADD2"/>
<proteinExistence type="predicted"/>
<comment type="caution">
    <text evidence="1">The sequence shown here is derived from an EMBL/GenBank/DDBJ whole genome shotgun (WGS) entry which is preliminary data.</text>
</comment>
<dbReference type="EMBL" id="BPWL01000006">
    <property type="protein sequence ID" value="GJJ11707.1"/>
    <property type="molecule type" value="Genomic_DNA"/>
</dbReference>